<evidence type="ECO:0008006" key="4">
    <source>
        <dbReference type="Google" id="ProtNLM"/>
    </source>
</evidence>
<comment type="caution">
    <text evidence="2">The sequence shown here is derived from an EMBL/GenBank/DDBJ whole genome shotgun (WGS) entry which is preliminary data.</text>
</comment>
<evidence type="ECO:0000313" key="2">
    <source>
        <dbReference type="EMBL" id="TXD32075.1"/>
    </source>
</evidence>
<dbReference type="AlphaFoldDB" id="A0A5C6X1G5"/>
<proteinExistence type="predicted"/>
<dbReference type="Proteomes" id="UP000321046">
    <property type="component" value="Unassembled WGS sequence"/>
</dbReference>
<feature type="chain" id="PRO_5023100344" description="Lipoprotein" evidence="1">
    <location>
        <begin position="26"/>
        <end position="135"/>
    </location>
</feature>
<sequence length="135" mass="14624">MKLPMHSPWFILSSALLVMTSACHGDELPQEVLHDFCARQIASCYDDAPADFCQGWVARELLTLGELDGREGLACGDAFLDYYACGRDVAACQQDGLLSSTCAPEAAYAVDRCGLDRIAVDYDYAIAFNGRSASN</sequence>
<organism evidence="2 3">
    <name type="scientific">Lujinxingia vulgaris</name>
    <dbReference type="NCBI Taxonomy" id="2600176"/>
    <lineage>
        <taxon>Bacteria</taxon>
        <taxon>Deltaproteobacteria</taxon>
        <taxon>Bradymonadales</taxon>
        <taxon>Lujinxingiaceae</taxon>
        <taxon>Lujinxingia</taxon>
    </lineage>
</organism>
<accession>A0A5C6X1G5</accession>
<keyword evidence="1" id="KW-0732">Signal</keyword>
<gene>
    <name evidence="2" type="ORF">FRC96_18950</name>
</gene>
<feature type="signal peptide" evidence="1">
    <location>
        <begin position="1"/>
        <end position="25"/>
    </location>
</feature>
<evidence type="ECO:0000256" key="1">
    <source>
        <dbReference type="SAM" id="SignalP"/>
    </source>
</evidence>
<protein>
    <recommendedName>
        <fullName evidence="4">Lipoprotein</fullName>
    </recommendedName>
</protein>
<name>A0A5C6X1G5_9DELT</name>
<dbReference type="EMBL" id="VOSL01000140">
    <property type="protein sequence ID" value="TXD32075.1"/>
    <property type="molecule type" value="Genomic_DNA"/>
</dbReference>
<dbReference type="RefSeq" id="WP_146976850.1">
    <property type="nucleotide sequence ID" value="NZ_VOSL01000140.1"/>
</dbReference>
<evidence type="ECO:0000313" key="3">
    <source>
        <dbReference type="Proteomes" id="UP000321046"/>
    </source>
</evidence>
<dbReference type="PROSITE" id="PS51257">
    <property type="entry name" value="PROKAR_LIPOPROTEIN"/>
    <property type="match status" value="1"/>
</dbReference>
<reference evidence="2 3" key="1">
    <citation type="submission" date="2019-08" db="EMBL/GenBank/DDBJ databases">
        <title>Bradymonadales sp. TMQ2.</title>
        <authorList>
            <person name="Liang Q."/>
        </authorList>
    </citation>
    <scope>NUCLEOTIDE SEQUENCE [LARGE SCALE GENOMIC DNA]</scope>
    <source>
        <strain evidence="2 3">TMQ2</strain>
    </source>
</reference>